<evidence type="ECO:0000313" key="4">
    <source>
        <dbReference type="Proteomes" id="UP000199288"/>
    </source>
</evidence>
<dbReference type="AlphaFoldDB" id="A0A1H4CY95"/>
<reference evidence="4" key="1">
    <citation type="submission" date="2016-10" db="EMBL/GenBank/DDBJ databases">
        <authorList>
            <person name="Varghese N."/>
            <person name="Submissions S."/>
        </authorList>
    </citation>
    <scope>NUCLEOTIDE SEQUENCE [LARGE SCALE GENOMIC DNA]</scope>
    <source>
        <strain evidence="4">KPR-1</strain>
    </source>
</reference>
<dbReference type="Gene3D" id="2.70.70.10">
    <property type="entry name" value="Glucose Permease (Domain IIA)"/>
    <property type="match status" value="1"/>
</dbReference>
<dbReference type="CDD" id="cd12797">
    <property type="entry name" value="M23_peptidase"/>
    <property type="match status" value="1"/>
</dbReference>
<dbReference type="Proteomes" id="UP000199288">
    <property type="component" value="Unassembled WGS sequence"/>
</dbReference>
<dbReference type="OrthoDB" id="5245088at2"/>
<dbReference type="InterPro" id="IPR016047">
    <property type="entry name" value="M23ase_b-sheet_dom"/>
</dbReference>
<accession>A0A1H4CY95</accession>
<evidence type="ECO:0000259" key="2">
    <source>
        <dbReference type="Pfam" id="PF01551"/>
    </source>
</evidence>
<dbReference type="InterPro" id="IPR050570">
    <property type="entry name" value="Cell_wall_metabolism_enzyme"/>
</dbReference>
<dbReference type="GO" id="GO:0004222">
    <property type="term" value="F:metalloendopeptidase activity"/>
    <property type="evidence" value="ECO:0007669"/>
    <property type="project" value="TreeGrafter"/>
</dbReference>
<dbReference type="SUPFAM" id="SSF51261">
    <property type="entry name" value="Duplicated hybrid motif"/>
    <property type="match status" value="1"/>
</dbReference>
<name>A0A1H4CY95_9ACTO</name>
<dbReference type="InterPro" id="IPR011055">
    <property type="entry name" value="Dup_hybrid_motif"/>
</dbReference>
<dbReference type="EMBL" id="FNQV01000014">
    <property type="protein sequence ID" value="SEA65189.1"/>
    <property type="molecule type" value="Genomic_DNA"/>
</dbReference>
<evidence type="ECO:0000256" key="1">
    <source>
        <dbReference type="ARBA" id="ARBA00022729"/>
    </source>
</evidence>
<evidence type="ECO:0000313" key="3">
    <source>
        <dbReference type="EMBL" id="SEA65189.1"/>
    </source>
</evidence>
<dbReference type="Pfam" id="PF01551">
    <property type="entry name" value="Peptidase_M23"/>
    <property type="match status" value="1"/>
</dbReference>
<sequence>MVVLLFSPGAAVTRTPESSDLDFDWPTGGPVAVLRAFDLPAQRWQSGHRGVDLEAGAGSPVRGAGAGRVAFAGKVGGKPVVALEHAGGLRTTYEPVQALVSVGDVIARGDLIGELLPGHCEGASCLHWGAKYGTGRNEQYIDPLLLLQPLRYRLVPDRD</sequence>
<keyword evidence="1" id="KW-0732">Signal</keyword>
<organism evidence="3 4">
    <name type="scientific">Bowdeniella nasicola</name>
    <dbReference type="NCBI Taxonomy" id="208480"/>
    <lineage>
        <taxon>Bacteria</taxon>
        <taxon>Bacillati</taxon>
        <taxon>Actinomycetota</taxon>
        <taxon>Actinomycetes</taxon>
        <taxon>Actinomycetales</taxon>
        <taxon>Actinomycetaceae</taxon>
        <taxon>Bowdeniella</taxon>
    </lineage>
</organism>
<dbReference type="PANTHER" id="PTHR21666:SF289">
    <property type="entry name" value="L-ALA--D-GLU ENDOPEPTIDASE"/>
    <property type="match status" value="1"/>
</dbReference>
<dbReference type="PANTHER" id="PTHR21666">
    <property type="entry name" value="PEPTIDASE-RELATED"/>
    <property type="match status" value="1"/>
</dbReference>
<gene>
    <name evidence="3" type="ORF">SAMN02910418_02086</name>
</gene>
<protein>
    <submittedName>
        <fullName evidence="3">Peptidase family M23</fullName>
    </submittedName>
</protein>
<proteinExistence type="predicted"/>
<keyword evidence="4" id="KW-1185">Reference proteome</keyword>
<feature type="domain" description="M23ase beta-sheet core" evidence="2">
    <location>
        <begin position="47"/>
        <end position="143"/>
    </location>
</feature>